<evidence type="ECO:0000256" key="1">
    <source>
        <dbReference type="ARBA" id="ARBA00023002"/>
    </source>
</evidence>
<accession>A0A143DDI1</accession>
<dbReference type="Gene3D" id="3.40.50.720">
    <property type="entry name" value="NAD(P)-binding Rossmann-like Domain"/>
    <property type="match status" value="2"/>
</dbReference>
<name>A0A143DDI1_9PROT</name>
<dbReference type="PANTHER" id="PTHR43333:SF1">
    <property type="entry name" value="D-ISOMER SPECIFIC 2-HYDROXYACID DEHYDROGENASE NAD-BINDING DOMAIN-CONTAINING PROTEIN"/>
    <property type="match status" value="1"/>
</dbReference>
<keyword evidence="2" id="KW-0520">NAD</keyword>
<dbReference type="Proteomes" id="UP000076066">
    <property type="component" value="Chromosome"/>
</dbReference>
<dbReference type="InterPro" id="IPR029753">
    <property type="entry name" value="D-isomer_DH_CS"/>
</dbReference>
<dbReference type="GO" id="GO:0051287">
    <property type="term" value="F:NAD binding"/>
    <property type="evidence" value="ECO:0007669"/>
    <property type="project" value="InterPro"/>
</dbReference>
<dbReference type="PANTHER" id="PTHR43333">
    <property type="entry name" value="2-HACID_DH_C DOMAIN-CONTAINING PROTEIN"/>
    <property type="match status" value="1"/>
</dbReference>
<dbReference type="SUPFAM" id="SSF51735">
    <property type="entry name" value="NAD(P)-binding Rossmann-fold domains"/>
    <property type="match status" value="1"/>
</dbReference>
<dbReference type="InterPro" id="IPR006140">
    <property type="entry name" value="D-isomer_DH_NAD-bd"/>
</dbReference>
<evidence type="ECO:0000256" key="2">
    <source>
        <dbReference type="ARBA" id="ARBA00023027"/>
    </source>
</evidence>
<evidence type="ECO:0000313" key="5">
    <source>
        <dbReference type="Proteomes" id="UP000076066"/>
    </source>
</evidence>
<sequence length="311" mass="33752">MSTVLVATPSNATLWADLLQRSCPGRTISCYDKTAPLARSTDDLILWRPDKDLFDNVVVKRSIFCLGAGVDAILALPNLPRTVDLFRLVDTGMSPQMAAWCSYAVLHFFRDMDIYQNSQREKKWHPLPYRAPADFPVGILGAGILGTAVARALSGFGIPVTGWRRTASGQTTDFPCVCGPEGLHTLLANSIAVICLLPLTPKTRGLIDAGFLEHMRPGSVLINASRGDLVVEKDLLNALEQGRLRGAFLDVTAPEPPPLDSPLWHHPSIRLTPHSAAATIPETAVAQIAAALEQLDRDERPAGYVDPDQGY</sequence>
<evidence type="ECO:0000259" key="3">
    <source>
        <dbReference type="Pfam" id="PF02826"/>
    </source>
</evidence>
<dbReference type="RefSeq" id="WP_066134731.1">
    <property type="nucleotide sequence ID" value="NZ_CP014525.1"/>
</dbReference>
<dbReference type="STRING" id="1549855.AY555_06020"/>
<dbReference type="EMBL" id="CP014525">
    <property type="protein sequence ID" value="AMW34811.1"/>
    <property type="molecule type" value="Genomic_DNA"/>
</dbReference>
<dbReference type="KEGG" id="hjo:AY555_06020"/>
<reference evidence="4 5" key="1">
    <citation type="submission" date="2016-02" db="EMBL/GenBank/DDBJ databases">
        <title>Complete Genome of H5569, the type strain of the newly described species Haematospirillium jordaniae.</title>
        <authorList>
            <person name="Nicholson A.C."/>
            <person name="Humrighouse B.W."/>
            <person name="Loparov V."/>
            <person name="McQuiston J.R."/>
        </authorList>
    </citation>
    <scope>NUCLEOTIDE SEQUENCE [LARGE SCALE GENOMIC DNA]</scope>
    <source>
        <strain evidence="4 5">H5569</strain>
    </source>
</reference>
<gene>
    <name evidence="4" type="ORF">AY555_06020</name>
</gene>
<protein>
    <recommendedName>
        <fullName evidence="3">D-isomer specific 2-hydroxyacid dehydrogenase NAD-binding domain-containing protein</fullName>
    </recommendedName>
</protein>
<dbReference type="Pfam" id="PF02826">
    <property type="entry name" value="2-Hacid_dh_C"/>
    <property type="match status" value="1"/>
</dbReference>
<organism evidence="4 5">
    <name type="scientific">Haematospirillum jordaniae</name>
    <dbReference type="NCBI Taxonomy" id="1549855"/>
    <lineage>
        <taxon>Bacteria</taxon>
        <taxon>Pseudomonadati</taxon>
        <taxon>Pseudomonadota</taxon>
        <taxon>Alphaproteobacteria</taxon>
        <taxon>Rhodospirillales</taxon>
        <taxon>Novispirillaceae</taxon>
        <taxon>Haematospirillum</taxon>
    </lineage>
</organism>
<dbReference type="PROSITE" id="PS00671">
    <property type="entry name" value="D_2_HYDROXYACID_DH_3"/>
    <property type="match status" value="1"/>
</dbReference>
<proteinExistence type="predicted"/>
<feature type="domain" description="D-isomer specific 2-hydroxyacid dehydrogenase NAD-binding" evidence="3">
    <location>
        <begin position="105"/>
        <end position="276"/>
    </location>
</feature>
<dbReference type="GO" id="GO:0016616">
    <property type="term" value="F:oxidoreductase activity, acting on the CH-OH group of donors, NAD or NADP as acceptor"/>
    <property type="evidence" value="ECO:0007669"/>
    <property type="project" value="UniProtKB-ARBA"/>
</dbReference>
<keyword evidence="1" id="KW-0560">Oxidoreductase</keyword>
<dbReference type="InterPro" id="IPR036291">
    <property type="entry name" value="NAD(P)-bd_dom_sf"/>
</dbReference>
<dbReference type="AlphaFoldDB" id="A0A143DDI1"/>
<keyword evidence="5" id="KW-1185">Reference proteome</keyword>
<dbReference type="GeneID" id="53316710"/>
<dbReference type="CDD" id="cd12164">
    <property type="entry name" value="GDH_like_2"/>
    <property type="match status" value="1"/>
</dbReference>
<dbReference type="OrthoDB" id="9787219at2"/>
<evidence type="ECO:0000313" key="4">
    <source>
        <dbReference type="EMBL" id="AMW34811.1"/>
    </source>
</evidence>